<organism evidence="1 2">
    <name type="scientific">Pseudomonas nitroreducens</name>
    <dbReference type="NCBI Taxonomy" id="46680"/>
    <lineage>
        <taxon>Bacteria</taxon>
        <taxon>Pseudomonadati</taxon>
        <taxon>Pseudomonadota</taxon>
        <taxon>Gammaproteobacteria</taxon>
        <taxon>Pseudomonadales</taxon>
        <taxon>Pseudomonadaceae</taxon>
        <taxon>Pseudomonas</taxon>
    </lineage>
</organism>
<evidence type="ECO:0008006" key="3">
    <source>
        <dbReference type="Google" id="ProtNLM"/>
    </source>
</evidence>
<sequence length="193" mass="20713">MGRDRLKLLALAAMVGFVAGCAPDVPVTRYSLQVCGQEHSSQVRDRWWGSLYVAQLMGDSELVVGVPLAVPGEGGRPATLTAQFHLTTLEDQLRRAPEQLKGRYAIGAAQAGRSRPGEGAAVLFREQPEDALRASAGELVIDSVEIVRREDDTAYGVMSGHYRFEARSDADQSTCAIAGSFKDGTFKLVGDSS</sequence>
<dbReference type="PROSITE" id="PS51257">
    <property type="entry name" value="PROKAR_LIPOPROTEIN"/>
    <property type="match status" value="1"/>
</dbReference>
<dbReference type="EMBL" id="JACHLI010000025">
    <property type="protein sequence ID" value="MBB4866208.1"/>
    <property type="molecule type" value="Genomic_DNA"/>
</dbReference>
<dbReference type="RefSeq" id="WP_184594472.1">
    <property type="nucleotide sequence ID" value="NZ_JACHLI010000025.1"/>
</dbReference>
<evidence type="ECO:0000313" key="1">
    <source>
        <dbReference type="EMBL" id="MBB4866208.1"/>
    </source>
</evidence>
<proteinExistence type="predicted"/>
<reference evidence="1 2" key="1">
    <citation type="submission" date="2020-08" db="EMBL/GenBank/DDBJ databases">
        <title>Functional genomics of gut bacteria from endangered species of beetles.</title>
        <authorList>
            <person name="Carlos-Shanley C."/>
        </authorList>
    </citation>
    <scope>NUCLEOTIDE SEQUENCE [LARGE SCALE GENOMIC DNA]</scope>
    <source>
        <strain evidence="1 2">S00179</strain>
    </source>
</reference>
<accession>A0A7W7KQ41</accession>
<name>A0A7W7KQ41_PSENT</name>
<evidence type="ECO:0000313" key="2">
    <source>
        <dbReference type="Proteomes" id="UP000566995"/>
    </source>
</evidence>
<gene>
    <name evidence="1" type="ORF">HNP46_005113</name>
</gene>
<dbReference type="Proteomes" id="UP000566995">
    <property type="component" value="Unassembled WGS sequence"/>
</dbReference>
<dbReference type="AlphaFoldDB" id="A0A7W7KQ41"/>
<protein>
    <recommendedName>
        <fullName evidence="3">Lipoprotein</fullName>
    </recommendedName>
</protein>
<comment type="caution">
    <text evidence="1">The sequence shown here is derived from an EMBL/GenBank/DDBJ whole genome shotgun (WGS) entry which is preliminary data.</text>
</comment>